<dbReference type="PANTHER" id="PTHR47926:SF347">
    <property type="entry name" value="PENTATRICOPEPTIDE REPEAT-CONTAINING PROTEIN"/>
    <property type="match status" value="1"/>
</dbReference>
<feature type="region of interest" description="Disordered" evidence="2">
    <location>
        <begin position="1"/>
        <end position="27"/>
    </location>
</feature>
<comment type="caution">
    <text evidence="3">The sequence shown here is derived from an EMBL/GenBank/DDBJ whole genome shotgun (WGS) entry which is preliminary data.</text>
</comment>
<sequence>MLGLSVSSTSKLPSLPSIKPSNRSRHNLQLSSPQNLNCELLNHRLIHHLSVGHLHKGIHLDLTTDSLFLKSFIRSWNFQLGKLVHTHYLTHSQLHLNSLILNCIISLNSKTVIRVCSNAKNVLIGEMVFGFVIKSGYFESDLCLGCALIDMFVKGGDVDLAYKAFEKMPEKNAVTWTLMIARFMQFRYPMEAVDLFLDMFFSEYVSDQFTFGGVISACAELEL</sequence>
<dbReference type="AlphaFoldDB" id="A0AAW0LD64"/>
<dbReference type="NCBIfam" id="TIGR00756">
    <property type="entry name" value="PPR"/>
    <property type="match status" value="1"/>
</dbReference>
<dbReference type="InterPro" id="IPR011990">
    <property type="entry name" value="TPR-like_helical_dom_sf"/>
</dbReference>
<keyword evidence="4" id="KW-1185">Reference proteome</keyword>
<keyword evidence="1" id="KW-0677">Repeat</keyword>
<dbReference type="PANTHER" id="PTHR47926">
    <property type="entry name" value="PENTATRICOPEPTIDE REPEAT-CONTAINING PROTEIN"/>
    <property type="match status" value="1"/>
</dbReference>
<dbReference type="GO" id="GO:0003723">
    <property type="term" value="F:RNA binding"/>
    <property type="evidence" value="ECO:0007669"/>
    <property type="project" value="InterPro"/>
</dbReference>
<dbReference type="InterPro" id="IPR046960">
    <property type="entry name" value="PPR_At4g14850-like_plant"/>
</dbReference>
<accession>A0AAW0LD64</accession>
<dbReference type="Gene3D" id="1.25.40.10">
    <property type="entry name" value="Tetratricopeptide repeat domain"/>
    <property type="match status" value="1"/>
</dbReference>
<name>A0AAW0LD64_QUESU</name>
<evidence type="ECO:0000256" key="1">
    <source>
        <dbReference type="ARBA" id="ARBA00022737"/>
    </source>
</evidence>
<proteinExistence type="predicted"/>
<dbReference type="Pfam" id="PF01535">
    <property type="entry name" value="PPR"/>
    <property type="match status" value="2"/>
</dbReference>
<organism evidence="3 4">
    <name type="scientific">Quercus suber</name>
    <name type="common">Cork oak</name>
    <dbReference type="NCBI Taxonomy" id="58331"/>
    <lineage>
        <taxon>Eukaryota</taxon>
        <taxon>Viridiplantae</taxon>
        <taxon>Streptophyta</taxon>
        <taxon>Embryophyta</taxon>
        <taxon>Tracheophyta</taxon>
        <taxon>Spermatophyta</taxon>
        <taxon>Magnoliopsida</taxon>
        <taxon>eudicotyledons</taxon>
        <taxon>Gunneridae</taxon>
        <taxon>Pentapetalae</taxon>
        <taxon>rosids</taxon>
        <taxon>fabids</taxon>
        <taxon>Fagales</taxon>
        <taxon>Fagaceae</taxon>
        <taxon>Quercus</taxon>
    </lineage>
</organism>
<evidence type="ECO:0000313" key="3">
    <source>
        <dbReference type="EMBL" id="KAK7848911.1"/>
    </source>
</evidence>
<dbReference type="Proteomes" id="UP000237347">
    <property type="component" value="Unassembled WGS sequence"/>
</dbReference>
<dbReference type="GO" id="GO:0009451">
    <property type="term" value="P:RNA modification"/>
    <property type="evidence" value="ECO:0007669"/>
    <property type="project" value="InterPro"/>
</dbReference>
<gene>
    <name evidence="3" type="ORF">CFP56_004158</name>
</gene>
<protein>
    <submittedName>
        <fullName evidence="3">Pentatricopeptide repeat-containing protein</fullName>
    </submittedName>
</protein>
<evidence type="ECO:0000313" key="4">
    <source>
        <dbReference type="Proteomes" id="UP000237347"/>
    </source>
</evidence>
<evidence type="ECO:0000256" key="2">
    <source>
        <dbReference type="SAM" id="MobiDB-lite"/>
    </source>
</evidence>
<feature type="compositionally biased region" description="Low complexity" evidence="2">
    <location>
        <begin position="1"/>
        <end position="21"/>
    </location>
</feature>
<dbReference type="InterPro" id="IPR002885">
    <property type="entry name" value="PPR_rpt"/>
</dbReference>
<reference evidence="3 4" key="1">
    <citation type="journal article" date="2018" name="Sci. Data">
        <title>The draft genome sequence of cork oak.</title>
        <authorList>
            <person name="Ramos A.M."/>
            <person name="Usie A."/>
            <person name="Barbosa P."/>
            <person name="Barros P.M."/>
            <person name="Capote T."/>
            <person name="Chaves I."/>
            <person name="Simoes F."/>
            <person name="Abreu I."/>
            <person name="Carrasquinho I."/>
            <person name="Faro C."/>
            <person name="Guimaraes J.B."/>
            <person name="Mendonca D."/>
            <person name="Nobrega F."/>
            <person name="Rodrigues L."/>
            <person name="Saibo N.J.M."/>
            <person name="Varela M.C."/>
            <person name="Egas C."/>
            <person name="Matos J."/>
            <person name="Miguel C.M."/>
            <person name="Oliveira M.M."/>
            <person name="Ricardo C.P."/>
            <person name="Goncalves S."/>
        </authorList>
    </citation>
    <scope>NUCLEOTIDE SEQUENCE [LARGE SCALE GENOMIC DNA]</scope>
    <source>
        <strain evidence="4">cv. HL8</strain>
    </source>
</reference>
<dbReference type="EMBL" id="PKMF04000121">
    <property type="protein sequence ID" value="KAK7848911.1"/>
    <property type="molecule type" value="Genomic_DNA"/>
</dbReference>